<dbReference type="EMBL" id="GBRH01211883">
    <property type="protein sequence ID" value="JAD86012.1"/>
    <property type="molecule type" value="Transcribed_RNA"/>
</dbReference>
<dbReference type="AlphaFoldDB" id="A0A0A9DQI5"/>
<organism evidence="1">
    <name type="scientific">Arundo donax</name>
    <name type="common">Giant reed</name>
    <name type="synonym">Donax arundinaceus</name>
    <dbReference type="NCBI Taxonomy" id="35708"/>
    <lineage>
        <taxon>Eukaryota</taxon>
        <taxon>Viridiplantae</taxon>
        <taxon>Streptophyta</taxon>
        <taxon>Embryophyta</taxon>
        <taxon>Tracheophyta</taxon>
        <taxon>Spermatophyta</taxon>
        <taxon>Magnoliopsida</taxon>
        <taxon>Liliopsida</taxon>
        <taxon>Poales</taxon>
        <taxon>Poaceae</taxon>
        <taxon>PACMAD clade</taxon>
        <taxon>Arundinoideae</taxon>
        <taxon>Arundineae</taxon>
        <taxon>Arundo</taxon>
    </lineage>
</organism>
<name>A0A0A9DQI5_ARUDO</name>
<proteinExistence type="predicted"/>
<reference evidence="1" key="1">
    <citation type="submission" date="2014-09" db="EMBL/GenBank/DDBJ databases">
        <authorList>
            <person name="Magalhaes I.L.F."/>
            <person name="Oliveira U."/>
            <person name="Santos F.R."/>
            <person name="Vidigal T.H.D.A."/>
            <person name="Brescovit A.D."/>
            <person name="Santos A.J."/>
        </authorList>
    </citation>
    <scope>NUCLEOTIDE SEQUENCE</scope>
    <source>
        <tissue evidence="1">Shoot tissue taken approximately 20 cm above the soil surface</tissue>
    </source>
</reference>
<accession>A0A0A9DQI5</accession>
<evidence type="ECO:0000313" key="1">
    <source>
        <dbReference type="EMBL" id="JAD86012.1"/>
    </source>
</evidence>
<reference evidence="1" key="2">
    <citation type="journal article" date="2015" name="Data Brief">
        <title>Shoot transcriptome of the giant reed, Arundo donax.</title>
        <authorList>
            <person name="Barrero R.A."/>
            <person name="Guerrero F.D."/>
            <person name="Moolhuijzen P."/>
            <person name="Goolsby J.A."/>
            <person name="Tidwell J."/>
            <person name="Bellgard S.E."/>
            <person name="Bellgard M.I."/>
        </authorList>
    </citation>
    <scope>NUCLEOTIDE SEQUENCE</scope>
    <source>
        <tissue evidence="1">Shoot tissue taken approximately 20 cm above the soil surface</tissue>
    </source>
</reference>
<protein>
    <submittedName>
        <fullName evidence="1">Uncharacterized protein</fullName>
    </submittedName>
</protein>
<sequence length="47" mass="5271">MALRRAKKPRKAMRGRASNPLIDDHMFFEPTVLDAPMMSKPCAASLL</sequence>